<evidence type="ECO:0000256" key="1">
    <source>
        <dbReference type="SAM" id="MobiDB-lite"/>
    </source>
</evidence>
<sequence>MTFFDPRKEAAEMRQLNIPVTPGRRLSGVTAVFWGDGRARRVHDQVAMAISGWALSSRVAKQDTRPNGVSPFAIERTHPVRAGAQSLT</sequence>
<feature type="region of interest" description="Disordered" evidence="1">
    <location>
        <begin position="62"/>
        <end position="88"/>
    </location>
</feature>
<organism evidence="2 3">
    <name type="scientific">Actinoalloteichus fjordicus</name>
    <dbReference type="NCBI Taxonomy" id="1612552"/>
    <lineage>
        <taxon>Bacteria</taxon>
        <taxon>Bacillati</taxon>
        <taxon>Actinomycetota</taxon>
        <taxon>Actinomycetes</taxon>
        <taxon>Pseudonocardiales</taxon>
        <taxon>Pseudonocardiaceae</taxon>
        <taxon>Actinoalloteichus</taxon>
    </lineage>
</organism>
<reference evidence="3" key="1">
    <citation type="submission" date="2016-06" db="EMBL/GenBank/DDBJ databases">
        <title>Complete genome sequence of Actinoalloteichus fjordicus DSM 46855 (=ADI127-17), type strain of the new species Actinoalloteichus fjordicus.</title>
        <authorList>
            <person name="Ruckert C."/>
            <person name="Nouioui I."/>
            <person name="Willmese J."/>
            <person name="van Wezel G."/>
            <person name="Klenk H.-P."/>
            <person name="Kalinowski J."/>
            <person name="Zotchev S.B."/>
        </authorList>
    </citation>
    <scope>NUCLEOTIDE SEQUENCE [LARGE SCALE GENOMIC DNA]</scope>
    <source>
        <strain evidence="3">ADI127-7</strain>
    </source>
</reference>
<proteinExistence type="predicted"/>
<dbReference type="AlphaFoldDB" id="A0AAC9L907"/>
<protein>
    <submittedName>
        <fullName evidence="2">Uncharacterized protein</fullName>
    </submittedName>
</protein>
<evidence type="ECO:0000313" key="3">
    <source>
        <dbReference type="Proteomes" id="UP000185511"/>
    </source>
</evidence>
<keyword evidence="3" id="KW-1185">Reference proteome</keyword>
<accession>A0AAC9L907</accession>
<dbReference type="EMBL" id="CP016076">
    <property type="protein sequence ID" value="APU13046.1"/>
    <property type="molecule type" value="Genomic_DNA"/>
</dbReference>
<evidence type="ECO:0000313" key="2">
    <source>
        <dbReference type="EMBL" id="APU13046.1"/>
    </source>
</evidence>
<dbReference type="Proteomes" id="UP000185511">
    <property type="component" value="Chromosome"/>
</dbReference>
<gene>
    <name evidence="2" type="ORF">UA74_04835</name>
</gene>
<dbReference type="KEGG" id="acad:UA74_04835"/>
<name>A0AAC9L907_9PSEU</name>